<accession>A0ACC2KDD3</accession>
<evidence type="ECO:0000313" key="2">
    <source>
        <dbReference type="Proteomes" id="UP001234297"/>
    </source>
</evidence>
<proteinExistence type="predicted"/>
<sequence length="110" mass="11814">MLLTPASSDTTIKIISISGGDREQHLATISGHQGPVWKTNTVPINLYCENFKGFNCEALEYANKNDLEVCTVSPSWVMGLLLQPFINAVKPSSSCCQGLFLCNGTFAGAS</sequence>
<gene>
    <name evidence="1" type="ORF">MRB53_015178</name>
</gene>
<name>A0ACC2KDD3_PERAE</name>
<protein>
    <submittedName>
        <fullName evidence="1">Uncharacterized protein</fullName>
    </submittedName>
</protein>
<comment type="caution">
    <text evidence="1">The sequence shown here is derived from an EMBL/GenBank/DDBJ whole genome shotgun (WGS) entry which is preliminary data.</text>
</comment>
<evidence type="ECO:0000313" key="1">
    <source>
        <dbReference type="EMBL" id="KAJ8618992.1"/>
    </source>
</evidence>
<organism evidence="1 2">
    <name type="scientific">Persea americana</name>
    <name type="common">Avocado</name>
    <dbReference type="NCBI Taxonomy" id="3435"/>
    <lineage>
        <taxon>Eukaryota</taxon>
        <taxon>Viridiplantae</taxon>
        <taxon>Streptophyta</taxon>
        <taxon>Embryophyta</taxon>
        <taxon>Tracheophyta</taxon>
        <taxon>Spermatophyta</taxon>
        <taxon>Magnoliopsida</taxon>
        <taxon>Magnoliidae</taxon>
        <taxon>Laurales</taxon>
        <taxon>Lauraceae</taxon>
        <taxon>Persea</taxon>
    </lineage>
</organism>
<dbReference type="Proteomes" id="UP001234297">
    <property type="component" value="Chromosome 4"/>
</dbReference>
<keyword evidence="2" id="KW-1185">Reference proteome</keyword>
<reference evidence="1 2" key="1">
    <citation type="journal article" date="2022" name="Hortic Res">
        <title>A haplotype resolved chromosomal level avocado genome allows analysis of novel avocado genes.</title>
        <authorList>
            <person name="Nath O."/>
            <person name="Fletcher S.J."/>
            <person name="Hayward A."/>
            <person name="Shaw L.M."/>
            <person name="Masouleh A.K."/>
            <person name="Furtado A."/>
            <person name="Henry R.J."/>
            <person name="Mitter N."/>
        </authorList>
    </citation>
    <scope>NUCLEOTIDE SEQUENCE [LARGE SCALE GENOMIC DNA]</scope>
    <source>
        <strain evidence="2">cv. Hass</strain>
    </source>
</reference>
<dbReference type="EMBL" id="CM056812">
    <property type="protein sequence ID" value="KAJ8618992.1"/>
    <property type="molecule type" value="Genomic_DNA"/>
</dbReference>